<name>A0A6G1X2V9_9BACI</name>
<dbReference type="EMBL" id="WJNH01000002">
    <property type="protein sequence ID" value="MRG85284.1"/>
    <property type="molecule type" value="Genomic_DNA"/>
</dbReference>
<dbReference type="InterPro" id="IPR050563">
    <property type="entry name" value="4-hydroxybenzoyl-CoA_TE"/>
</dbReference>
<comment type="similarity">
    <text evidence="1">Belongs to the 4-hydroxybenzoyl-CoA thioesterase family.</text>
</comment>
<evidence type="ECO:0000313" key="4">
    <source>
        <dbReference type="Proteomes" id="UP000480185"/>
    </source>
</evidence>
<sequence>MKIVEANIKVRYQETDQMGVVYHGNYLVWFEIGRTEFLEALGFKYAEMEKEGIVSPVVDANLQFKSPIRYGDDVVIKTWVDQYDGLKVVYAYEIVDGEGKTAVTGTTSHVCVKKDSFRPVSTRKKFPELHQAYIQAKGDL</sequence>
<dbReference type="Proteomes" id="UP000480185">
    <property type="component" value="Unassembled WGS sequence"/>
</dbReference>
<dbReference type="InterPro" id="IPR029069">
    <property type="entry name" value="HotDog_dom_sf"/>
</dbReference>
<dbReference type="PANTHER" id="PTHR31793:SF27">
    <property type="entry name" value="NOVEL THIOESTERASE SUPERFAMILY DOMAIN AND SAPOSIN A-TYPE DOMAIN CONTAINING PROTEIN (0610012H03RIK)"/>
    <property type="match status" value="1"/>
</dbReference>
<dbReference type="PANTHER" id="PTHR31793">
    <property type="entry name" value="4-HYDROXYBENZOYL-COA THIOESTERASE FAMILY MEMBER"/>
    <property type="match status" value="1"/>
</dbReference>
<dbReference type="GO" id="GO:0047617">
    <property type="term" value="F:fatty acyl-CoA hydrolase activity"/>
    <property type="evidence" value="ECO:0007669"/>
    <property type="project" value="TreeGrafter"/>
</dbReference>
<proteinExistence type="inferred from homology"/>
<gene>
    <name evidence="3" type="ORF">GH754_02960</name>
</gene>
<dbReference type="EC" id="3.1.2.-" evidence="3"/>
<keyword evidence="2 3" id="KW-0378">Hydrolase</keyword>
<dbReference type="Gene3D" id="3.10.129.10">
    <property type="entry name" value="Hotdog Thioesterase"/>
    <property type="match status" value="1"/>
</dbReference>
<dbReference type="RefSeq" id="WP_323741825.1">
    <property type="nucleotide sequence ID" value="NZ_WJNH01000002.1"/>
</dbReference>
<organism evidence="3 4">
    <name type="scientific">Salinibacillus xinjiangensis</name>
    <dbReference type="NCBI Taxonomy" id="1229268"/>
    <lineage>
        <taxon>Bacteria</taxon>
        <taxon>Bacillati</taxon>
        <taxon>Bacillota</taxon>
        <taxon>Bacilli</taxon>
        <taxon>Bacillales</taxon>
        <taxon>Bacillaceae</taxon>
        <taxon>Salinibacillus</taxon>
    </lineage>
</organism>
<evidence type="ECO:0000313" key="3">
    <source>
        <dbReference type="EMBL" id="MRG85284.1"/>
    </source>
</evidence>
<evidence type="ECO:0000256" key="2">
    <source>
        <dbReference type="ARBA" id="ARBA00022801"/>
    </source>
</evidence>
<dbReference type="InterPro" id="IPR006684">
    <property type="entry name" value="YbgC/YbaW"/>
</dbReference>
<dbReference type="Pfam" id="PF13279">
    <property type="entry name" value="4HBT_2"/>
    <property type="match status" value="1"/>
</dbReference>
<dbReference type="PIRSF" id="PIRSF003230">
    <property type="entry name" value="YbgC"/>
    <property type="match status" value="1"/>
</dbReference>
<accession>A0A6G1X2V9</accession>
<comment type="caution">
    <text evidence="3">The sequence shown here is derived from an EMBL/GenBank/DDBJ whole genome shotgun (WGS) entry which is preliminary data.</text>
</comment>
<evidence type="ECO:0000256" key="1">
    <source>
        <dbReference type="ARBA" id="ARBA00005953"/>
    </source>
</evidence>
<keyword evidence="4" id="KW-1185">Reference proteome</keyword>
<dbReference type="CDD" id="cd00586">
    <property type="entry name" value="4HBT"/>
    <property type="match status" value="1"/>
</dbReference>
<reference evidence="3 4" key="1">
    <citation type="submission" date="2019-11" db="EMBL/GenBank/DDBJ databases">
        <authorList>
            <person name="Li J."/>
        </authorList>
    </citation>
    <scope>NUCLEOTIDE SEQUENCE [LARGE SCALE GENOMIC DNA]</scope>
    <source>
        <strain evidence="3 4">J4</strain>
    </source>
</reference>
<dbReference type="AlphaFoldDB" id="A0A6G1X2V9"/>
<dbReference type="SUPFAM" id="SSF54637">
    <property type="entry name" value="Thioesterase/thiol ester dehydrase-isomerase"/>
    <property type="match status" value="1"/>
</dbReference>
<protein>
    <submittedName>
        <fullName evidence="3">YbgC/FadM family acyl-CoA thioesterase</fullName>
        <ecNumber evidence="3">3.1.2.-</ecNumber>
    </submittedName>
</protein>
<dbReference type="NCBIfam" id="TIGR00051">
    <property type="entry name" value="YbgC/FadM family acyl-CoA thioesterase"/>
    <property type="match status" value="1"/>
</dbReference>